<dbReference type="AlphaFoldDB" id="A0A4S2MCB6"/>
<keyword evidence="1" id="KW-0812">Transmembrane</keyword>
<reference evidence="2 3" key="1">
    <citation type="journal article" date="2019" name="BMC Genomics">
        <title>New insights from Opisthorchis felineus genome: update on genomics of the epidemiologically important liver flukes.</title>
        <authorList>
            <person name="Ershov N.I."/>
            <person name="Mordvinov V.A."/>
            <person name="Prokhortchouk E.B."/>
            <person name="Pakharukova M.Y."/>
            <person name="Gunbin K.V."/>
            <person name="Ustyantsev K."/>
            <person name="Genaev M.A."/>
            <person name="Blinov A.G."/>
            <person name="Mazur A."/>
            <person name="Boulygina E."/>
            <person name="Tsygankova S."/>
            <person name="Khrameeva E."/>
            <person name="Chekanov N."/>
            <person name="Fan G."/>
            <person name="Xiao A."/>
            <person name="Zhang H."/>
            <person name="Xu X."/>
            <person name="Yang H."/>
            <person name="Solovyev V."/>
            <person name="Lee S.M."/>
            <person name="Liu X."/>
            <person name="Afonnikov D.A."/>
            <person name="Skryabin K.G."/>
        </authorList>
    </citation>
    <scope>NUCLEOTIDE SEQUENCE [LARGE SCALE GENOMIC DNA]</scope>
    <source>
        <strain evidence="2">AK-0245</strain>
        <tissue evidence="2">Whole organism</tissue>
    </source>
</reference>
<evidence type="ECO:0000256" key="1">
    <source>
        <dbReference type="SAM" id="Phobius"/>
    </source>
</evidence>
<evidence type="ECO:0000313" key="3">
    <source>
        <dbReference type="Proteomes" id="UP000308267"/>
    </source>
</evidence>
<feature type="transmembrane region" description="Helical" evidence="1">
    <location>
        <begin position="277"/>
        <end position="296"/>
    </location>
</feature>
<dbReference type="EMBL" id="SJOL01002009">
    <property type="protein sequence ID" value="TGZ74233.1"/>
    <property type="molecule type" value="Genomic_DNA"/>
</dbReference>
<keyword evidence="1" id="KW-1133">Transmembrane helix</keyword>
<feature type="transmembrane region" description="Helical" evidence="1">
    <location>
        <begin position="340"/>
        <end position="362"/>
    </location>
</feature>
<feature type="transmembrane region" description="Helical" evidence="1">
    <location>
        <begin position="661"/>
        <end position="683"/>
    </location>
</feature>
<feature type="transmembrane region" description="Helical" evidence="1">
    <location>
        <begin position="137"/>
        <end position="156"/>
    </location>
</feature>
<sequence length="1038" mass="116765">MMLSSGAIYIFVVFTVLGISVFIGERFLLSLLVQYLVCLIFSRDNNRSLILAITLAAIIFASLVLLSAVIFTSWHQWHNIIYLFPVTNFLLHYFVLCIYEFKLTDLDPQLLEVFIHTTLPSLCCLVLSWIISCALGLQFSLQLLIFGFFVLMWCLSKRDYFLASHSGKRNYGLLWQRCVQLCILLLMELFPLGAHIVHIYSNWISAHAGVQLLMTVMLFCGTQFLSSIARGFGKLDHCASHRRPLFGSIAVICAVLLFLHNANIWSLKQMAPVELSWLVLFALLFSLLMVCSIYRIRAEASNDAVHHIHVASVGIGILLCICCVATTQRVPKSFDGGGWLTGRLSFILPVCTIFSVLPVILFRHIEPEMLEIMATLFTLAFYTAEWNLFQSMLISEEFFISSTLALGLFLFVLHLKNKGNKPIDLAVNDNGFLSTDFLNLCVVAPALTKTLLIGVNRLEYFERSMSFLSPVVRQRVRYEKDAILGIYMTIVGLVSGLRILDAFTKCSAYLVYRMGILWTDHNGTFERIFGQTGLFLYFKLSINLFWPTIMRILFGAVPSGCVAFQSALLLTGISLYLSPRLNRPVQSKLGGARSVTHSSAWHCIVAAFFLLGALVLLESVSSAGWTLLLLLAGVPATVYVIVCLATSIALEKDDLLVAFRYKWIISSMEWGLLLGLVLSVLFVRMDFTLLGIPSLFCSVVYATCTCLLTQVRFSNSLREAIEPSQPDLLPTLSLQPDESKKLKMFLIRARTRFMLMNLLLGTAALVGISACQWFVVNDFMDYNSLFPNPVPIALFVLSQLASDRVNSNPVRSRNSKKVLLNVDNPVSCSECLLLHLAINVTVVLVIVSLLYWCSWTLTDLRVLFLPWLLFGLVGTSFERSSKFLPLAGFTLLLLISLSAQSHYMESFNPPVPTFTRRLFRVSYSPWLRWGEVLLTLSLIPIHVLFLMHVAKTSTLQIVHWILPITRFRSWTPLIAHGLSHVCASITWSTYGLSLFCLLYLFLASSVASAVFGVYSFLVCCYTIMRIDIRLELDFPYAL</sequence>
<feature type="transmembrane region" description="Helical" evidence="1">
    <location>
        <begin position="49"/>
        <end position="74"/>
    </location>
</feature>
<feature type="transmembrane region" description="Helical" evidence="1">
    <location>
        <begin position="997"/>
        <end position="1024"/>
    </location>
</feature>
<feature type="transmembrane region" description="Helical" evidence="1">
    <location>
        <begin position="623"/>
        <end position="649"/>
    </location>
</feature>
<feature type="transmembrane region" description="Helical" evidence="1">
    <location>
        <begin position="308"/>
        <end position="328"/>
    </location>
</feature>
<feature type="transmembrane region" description="Helical" evidence="1">
    <location>
        <begin position="926"/>
        <end position="950"/>
    </location>
</feature>
<dbReference type="Proteomes" id="UP000308267">
    <property type="component" value="Unassembled WGS sequence"/>
</dbReference>
<dbReference type="OrthoDB" id="10254455at2759"/>
<feature type="transmembrane region" description="Helical" evidence="1">
    <location>
        <begin position="552"/>
        <end position="578"/>
    </location>
</feature>
<comment type="caution">
    <text evidence="2">The sequence shown here is derived from an EMBL/GenBank/DDBJ whole genome shotgun (WGS) entry which is preliminary data.</text>
</comment>
<feature type="transmembrane region" description="Helical" evidence="1">
    <location>
        <begin position="970"/>
        <end position="990"/>
    </location>
</feature>
<keyword evidence="1" id="KW-0472">Membrane</keyword>
<dbReference type="STRING" id="147828.A0A4S2MCB6"/>
<feature type="transmembrane region" description="Helical" evidence="1">
    <location>
        <begin position="753"/>
        <end position="775"/>
    </location>
</feature>
<feature type="transmembrane region" description="Helical" evidence="1">
    <location>
        <begin position="212"/>
        <end position="233"/>
    </location>
</feature>
<name>A0A4S2MCB6_OPIFE</name>
<feature type="transmembrane region" description="Helical" evidence="1">
    <location>
        <begin position="6"/>
        <end position="37"/>
    </location>
</feature>
<proteinExistence type="predicted"/>
<feature type="transmembrane region" description="Helical" evidence="1">
    <location>
        <begin position="860"/>
        <end position="877"/>
    </location>
</feature>
<evidence type="ECO:0000313" key="2">
    <source>
        <dbReference type="EMBL" id="TGZ74233.1"/>
    </source>
</evidence>
<feature type="transmembrane region" description="Helical" evidence="1">
    <location>
        <begin position="177"/>
        <end position="200"/>
    </location>
</feature>
<feature type="transmembrane region" description="Helical" evidence="1">
    <location>
        <begin position="832"/>
        <end position="853"/>
    </location>
</feature>
<protein>
    <submittedName>
        <fullName evidence="2">Uncharacterized protein</fullName>
    </submittedName>
</protein>
<feature type="transmembrane region" description="Helical" evidence="1">
    <location>
        <begin position="599"/>
        <end position="617"/>
    </location>
</feature>
<feature type="transmembrane region" description="Helical" evidence="1">
    <location>
        <begin position="482"/>
        <end position="500"/>
    </location>
</feature>
<feature type="transmembrane region" description="Helical" evidence="1">
    <location>
        <begin position="398"/>
        <end position="415"/>
    </location>
</feature>
<gene>
    <name evidence="2" type="ORF">CRM22_001048</name>
</gene>
<feature type="transmembrane region" description="Helical" evidence="1">
    <location>
        <begin position="369"/>
        <end position="386"/>
    </location>
</feature>
<accession>A0A4S2MCB6</accession>
<organism evidence="2 3">
    <name type="scientific">Opisthorchis felineus</name>
    <dbReference type="NCBI Taxonomy" id="147828"/>
    <lineage>
        <taxon>Eukaryota</taxon>
        <taxon>Metazoa</taxon>
        <taxon>Spiralia</taxon>
        <taxon>Lophotrochozoa</taxon>
        <taxon>Platyhelminthes</taxon>
        <taxon>Trematoda</taxon>
        <taxon>Digenea</taxon>
        <taxon>Opisthorchiida</taxon>
        <taxon>Opisthorchiata</taxon>
        <taxon>Opisthorchiidae</taxon>
        <taxon>Opisthorchis</taxon>
    </lineage>
</organism>
<keyword evidence="3" id="KW-1185">Reference proteome</keyword>
<feature type="transmembrane region" description="Helical" evidence="1">
    <location>
        <begin position="80"/>
        <end position="101"/>
    </location>
</feature>
<feature type="transmembrane region" description="Helical" evidence="1">
    <location>
        <begin position="245"/>
        <end position="265"/>
    </location>
</feature>